<reference evidence="4 5" key="1">
    <citation type="submission" date="2015-09" db="EMBL/GenBank/DDBJ databases">
        <authorList>
            <consortium name="Pathogen Informatics"/>
        </authorList>
    </citation>
    <scope>NUCLEOTIDE SEQUENCE [LARGE SCALE GENOMIC DNA]</scope>
    <source>
        <strain evidence="4 5">2789STDY5834970</strain>
    </source>
</reference>
<dbReference type="Pfam" id="PF00881">
    <property type="entry name" value="Nitroreductase"/>
    <property type="match status" value="1"/>
</dbReference>
<dbReference type="InterPro" id="IPR000415">
    <property type="entry name" value="Nitroreductase-like"/>
</dbReference>
<dbReference type="Gene3D" id="3.40.109.10">
    <property type="entry name" value="NADH Oxidase"/>
    <property type="match status" value="1"/>
</dbReference>
<accession>A0A173TQ96</accession>
<dbReference type="GO" id="GO:0016491">
    <property type="term" value="F:oxidoreductase activity"/>
    <property type="evidence" value="ECO:0007669"/>
    <property type="project" value="UniProtKB-KW"/>
</dbReference>
<gene>
    <name evidence="4" type="ORF">ERS852582_01708</name>
</gene>
<dbReference type="CDD" id="cd02062">
    <property type="entry name" value="Nitro_FMN_reductase"/>
    <property type="match status" value="1"/>
</dbReference>
<evidence type="ECO:0000313" key="5">
    <source>
        <dbReference type="Proteomes" id="UP000095649"/>
    </source>
</evidence>
<proteinExistence type="inferred from homology"/>
<comment type="similarity">
    <text evidence="1">Belongs to the nitroreductase family.</text>
</comment>
<dbReference type="RefSeq" id="WP_055186148.1">
    <property type="nucleotide sequence ID" value="NZ_CYXN01000012.1"/>
</dbReference>
<dbReference type="SUPFAM" id="SSF55469">
    <property type="entry name" value="FMN-dependent nitroreductase-like"/>
    <property type="match status" value="1"/>
</dbReference>
<dbReference type="EMBL" id="CYXN01000012">
    <property type="protein sequence ID" value="CUN05102.1"/>
    <property type="molecule type" value="Genomic_DNA"/>
</dbReference>
<protein>
    <submittedName>
        <fullName evidence="4">Malonic semialdehyde reductase</fullName>
    </submittedName>
</protein>
<organism evidence="4 5">
    <name type="scientific">Faecalibacterium prausnitzii</name>
    <dbReference type="NCBI Taxonomy" id="853"/>
    <lineage>
        <taxon>Bacteria</taxon>
        <taxon>Bacillati</taxon>
        <taxon>Bacillota</taxon>
        <taxon>Clostridia</taxon>
        <taxon>Eubacteriales</taxon>
        <taxon>Oscillospiraceae</taxon>
        <taxon>Faecalibacterium</taxon>
    </lineage>
</organism>
<evidence type="ECO:0000259" key="3">
    <source>
        <dbReference type="Pfam" id="PF00881"/>
    </source>
</evidence>
<sequence>MSVMELLTTRRTYRRFAQKAVPQDVVDDIVQAVRLSSCGANRQAVRLVLVQSPEMVAKVQPLVKWAGYLPPEQGTPKADELPTFYAAVVQDTAIPGDLATDTGIALANMTLAAWDKGVGSCIMGAINKPALTTLLGIEEPQKLAFMVAFGYPTHKASIVPMTEQTGVKYYLDENRDYCVPKRSAEELARSV</sequence>
<feature type="domain" description="Nitroreductase" evidence="3">
    <location>
        <begin position="8"/>
        <end position="151"/>
    </location>
</feature>
<dbReference type="OrthoDB" id="9804207at2"/>
<dbReference type="InterPro" id="IPR029479">
    <property type="entry name" value="Nitroreductase"/>
</dbReference>
<evidence type="ECO:0000313" key="4">
    <source>
        <dbReference type="EMBL" id="CUN05102.1"/>
    </source>
</evidence>
<dbReference type="AlphaFoldDB" id="A0A173TQ96"/>
<dbReference type="Proteomes" id="UP000095649">
    <property type="component" value="Unassembled WGS sequence"/>
</dbReference>
<keyword evidence="2" id="KW-0560">Oxidoreductase</keyword>
<evidence type="ECO:0000256" key="1">
    <source>
        <dbReference type="ARBA" id="ARBA00007118"/>
    </source>
</evidence>
<dbReference type="PANTHER" id="PTHR43673">
    <property type="entry name" value="NAD(P)H NITROREDUCTASE YDGI-RELATED"/>
    <property type="match status" value="1"/>
</dbReference>
<evidence type="ECO:0000256" key="2">
    <source>
        <dbReference type="ARBA" id="ARBA00023002"/>
    </source>
</evidence>
<dbReference type="PANTHER" id="PTHR43673:SF10">
    <property type="entry name" value="NADH DEHYDROGENASE_NAD(P)H NITROREDUCTASE XCC3605-RELATED"/>
    <property type="match status" value="1"/>
</dbReference>
<name>A0A173TQ96_9FIRM</name>